<name>A0ABU1A3Y7_9FLAO</name>
<reference evidence="1 2" key="1">
    <citation type="submission" date="2023-08" db="EMBL/GenBank/DDBJ databases">
        <title>Mesonia sp. MT50, isolated from deep-sea sediment of the Mariana Trench.</title>
        <authorList>
            <person name="Fu H."/>
        </authorList>
    </citation>
    <scope>NUCLEOTIDE SEQUENCE [LARGE SCALE GENOMIC DNA]</scope>
    <source>
        <strain evidence="1 2">MT50</strain>
    </source>
</reference>
<dbReference type="RefSeq" id="WP_308865414.1">
    <property type="nucleotide sequence ID" value="NZ_JAVHUL010000043.1"/>
</dbReference>
<dbReference type="SUPFAM" id="SSF69754">
    <property type="entry name" value="Ribosome binding protein Y (YfiA homologue)"/>
    <property type="match status" value="1"/>
</dbReference>
<sequence>MDINFNYVHVKASTRLEEVITEKINKLKTRFDFLISADVYFKTEKSSSTDEGRVCEIKLSLPGPLVFASANEENFDMAIAKCVNDVKSQLQKRKEKMSTHI</sequence>
<accession>A0ABU1A3Y7</accession>
<keyword evidence="2" id="KW-1185">Reference proteome</keyword>
<dbReference type="InterPro" id="IPR003489">
    <property type="entry name" value="RHF/RaiA"/>
</dbReference>
<dbReference type="InterPro" id="IPR036567">
    <property type="entry name" value="RHF-like"/>
</dbReference>
<dbReference type="Proteomes" id="UP001230915">
    <property type="component" value="Unassembled WGS sequence"/>
</dbReference>
<dbReference type="Pfam" id="PF02482">
    <property type="entry name" value="Ribosomal_S30AE"/>
    <property type="match status" value="1"/>
</dbReference>
<comment type="caution">
    <text evidence="1">The sequence shown here is derived from an EMBL/GenBank/DDBJ whole genome shotgun (WGS) entry which is preliminary data.</text>
</comment>
<dbReference type="EMBL" id="JAVHUL010000043">
    <property type="protein sequence ID" value="MDQ7918420.1"/>
    <property type="molecule type" value="Genomic_DNA"/>
</dbReference>
<organism evidence="1 2">
    <name type="scientific">Mesonia profundi</name>
    <dbReference type="NCBI Taxonomy" id="3070998"/>
    <lineage>
        <taxon>Bacteria</taxon>
        <taxon>Pseudomonadati</taxon>
        <taxon>Bacteroidota</taxon>
        <taxon>Flavobacteriia</taxon>
        <taxon>Flavobacteriales</taxon>
        <taxon>Flavobacteriaceae</taxon>
        <taxon>Mesonia</taxon>
    </lineage>
</organism>
<proteinExistence type="predicted"/>
<dbReference type="Gene3D" id="3.30.160.100">
    <property type="entry name" value="Ribosome hibernation promotion factor-like"/>
    <property type="match status" value="1"/>
</dbReference>
<gene>
    <name evidence="1" type="primary">raiA</name>
    <name evidence="1" type="ORF">RBU60_12640</name>
</gene>
<dbReference type="NCBIfam" id="TIGR00741">
    <property type="entry name" value="yfiA"/>
    <property type="match status" value="1"/>
</dbReference>
<protein>
    <submittedName>
        <fullName evidence="1">Ribosome-associated translation inhibitor RaiA</fullName>
    </submittedName>
</protein>
<evidence type="ECO:0000313" key="2">
    <source>
        <dbReference type="Proteomes" id="UP001230915"/>
    </source>
</evidence>
<evidence type="ECO:0000313" key="1">
    <source>
        <dbReference type="EMBL" id="MDQ7918420.1"/>
    </source>
</evidence>